<keyword evidence="4 6" id="KW-1133">Transmembrane helix</keyword>
<protein>
    <submittedName>
        <fullName evidence="7">Flippase</fullName>
    </submittedName>
</protein>
<keyword evidence="8" id="KW-1185">Reference proteome</keyword>
<proteinExistence type="predicted"/>
<evidence type="ECO:0000256" key="3">
    <source>
        <dbReference type="ARBA" id="ARBA00022692"/>
    </source>
</evidence>
<gene>
    <name evidence="7" type="ORF">H8K26_13055</name>
</gene>
<reference evidence="7 8" key="1">
    <citation type="submission" date="2020-08" db="EMBL/GenBank/DDBJ databases">
        <title>Novel species isolated from subtropical streams in China.</title>
        <authorList>
            <person name="Lu H."/>
        </authorList>
    </citation>
    <scope>NUCLEOTIDE SEQUENCE [LARGE SCALE GENOMIC DNA]</scope>
    <source>
        <strain evidence="7 8">CCTCC AB 2015119</strain>
    </source>
</reference>
<feature type="transmembrane region" description="Helical" evidence="6">
    <location>
        <begin position="385"/>
        <end position="405"/>
    </location>
</feature>
<evidence type="ECO:0000256" key="5">
    <source>
        <dbReference type="ARBA" id="ARBA00023136"/>
    </source>
</evidence>
<feature type="transmembrane region" description="Helical" evidence="6">
    <location>
        <begin position="142"/>
        <end position="162"/>
    </location>
</feature>
<feature type="transmembrane region" description="Helical" evidence="6">
    <location>
        <begin position="327"/>
        <end position="346"/>
    </location>
</feature>
<sequence>MTSITKNILYLVFVQGLIYLAPLVTLPYLTRVLSVPDFAALGFAQAVIQYFILITDYGFGITATRLIAINSRDKLAVSGVVANTLAVKLILSAAGGLACLLLIAVFADVQQHAVLFLACFIGVLGNALFPTWLFQGLERMRALALITATSRLLPLPLVFVLVKTTDDLVMAAVLQNIPGVVAAVMSFYYARQTKILVRANISLRSIWGMLKEGWPVFLSNISTSFYTTINIILLKLFAGADQVAYFAATDKIRVAAQGFIQPIAAALFPRIAALHKESDKSDESRSLIRRGSYILLGVQLAGGLVLFCFADVIALRYLGVSFAPAAMYLKALAFLPLVIGFATIISQWRFLAVGESRILSKIYLVAGPLHALYACYLTYRYQSTGLIISLYLTEMLITVAMIIAARKKGIVLW</sequence>
<keyword evidence="2" id="KW-1003">Cell membrane</keyword>
<evidence type="ECO:0000256" key="1">
    <source>
        <dbReference type="ARBA" id="ARBA00004651"/>
    </source>
</evidence>
<feature type="transmembrane region" description="Helical" evidence="6">
    <location>
        <begin position="7"/>
        <end position="28"/>
    </location>
</feature>
<dbReference type="CDD" id="cd13128">
    <property type="entry name" value="MATE_Wzx_like"/>
    <property type="match status" value="1"/>
</dbReference>
<name>A0ABR6XHJ1_9BURK</name>
<feature type="transmembrane region" description="Helical" evidence="6">
    <location>
        <begin position="80"/>
        <end position="107"/>
    </location>
</feature>
<feature type="transmembrane region" description="Helical" evidence="6">
    <location>
        <begin position="293"/>
        <end position="315"/>
    </location>
</feature>
<dbReference type="PANTHER" id="PTHR30250">
    <property type="entry name" value="PST FAMILY PREDICTED COLANIC ACID TRANSPORTER"/>
    <property type="match status" value="1"/>
</dbReference>
<dbReference type="InterPro" id="IPR002797">
    <property type="entry name" value="Polysacc_synth"/>
</dbReference>
<evidence type="ECO:0000256" key="6">
    <source>
        <dbReference type="SAM" id="Phobius"/>
    </source>
</evidence>
<evidence type="ECO:0000256" key="4">
    <source>
        <dbReference type="ARBA" id="ARBA00022989"/>
    </source>
</evidence>
<evidence type="ECO:0000256" key="2">
    <source>
        <dbReference type="ARBA" id="ARBA00022475"/>
    </source>
</evidence>
<dbReference type="Proteomes" id="UP000637632">
    <property type="component" value="Unassembled WGS sequence"/>
</dbReference>
<comment type="caution">
    <text evidence="7">The sequence shown here is derived from an EMBL/GenBank/DDBJ whole genome shotgun (WGS) entry which is preliminary data.</text>
</comment>
<accession>A0ABR6XHJ1</accession>
<feature type="transmembrane region" description="Helical" evidence="6">
    <location>
        <begin position="113"/>
        <end position="135"/>
    </location>
</feature>
<evidence type="ECO:0000313" key="7">
    <source>
        <dbReference type="EMBL" id="MBC3812373.1"/>
    </source>
</evidence>
<organism evidence="7 8">
    <name type="scientific">Undibacterium aquatile</name>
    <dbReference type="NCBI Taxonomy" id="1537398"/>
    <lineage>
        <taxon>Bacteria</taxon>
        <taxon>Pseudomonadati</taxon>
        <taxon>Pseudomonadota</taxon>
        <taxon>Betaproteobacteria</taxon>
        <taxon>Burkholderiales</taxon>
        <taxon>Oxalobacteraceae</taxon>
        <taxon>Undibacterium</taxon>
    </lineage>
</organism>
<keyword evidence="3 6" id="KW-0812">Transmembrane</keyword>
<dbReference type="PANTHER" id="PTHR30250:SF11">
    <property type="entry name" value="O-ANTIGEN TRANSPORTER-RELATED"/>
    <property type="match status" value="1"/>
</dbReference>
<keyword evidence="5 6" id="KW-0472">Membrane</keyword>
<dbReference type="Pfam" id="PF01943">
    <property type="entry name" value="Polysacc_synt"/>
    <property type="match status" value="1"/>
</dbReference>
<dbReference type="InterPro" id="IPR050833">
    <property type="entry name" value="Poly_Biosynth_Transport"/>
</dbReference>
<feature type="transmembrane region" description="Helical" evidence="6">
    <location>
        <begin position="48"/>
        <end position="68"/>
    </location>
</feature>
<comment type="subcellular location">
    <subcellularLocation>
        <location evidence="1">Cell membrane</location>
        <topology evidence="1">Multi-pass membrane protein</topology>
    </subcellularLocation>
</comment>
<dbReference type="RefSeq" id="WP_190480064.1">
    <property type="nucleotide sequence ID" value="NZ_JACOFT010000004.1"/>
</dbReference>
<feature type="transmembrane region" description="Helical" evidence="6">
    <location>
        <begin position="168"/>
        <end position="190"/>
    </location>
</feature>
<dbReference type="EMBL" id="JACOFT010000004">
    <property type="protein sequence ID" value="MBC3812373.1"/>
    <property type="molecule type" value="Genomic_DNA"/>
</dbReference>
<evidence type="ECO:0000313" key="8">
    <source>
        <dbReference type="Proteomes" id="UP000637632"/>
    </source>
</evidence>